<feature type="signal peptide" evidence="1">
    <location>
        <begin position="1"/>
        <end position="28"/>
    </location>
</feature>
<dbReference type="EMBL" id="AFQF01003369">
    <property type="protein sequence ID" value="EGU75987.1"/>
    <property type="molecule type" value="Genomic_DNA"/>
</dbReference>
<evidence type="ECO:0000313" key="2">
    <source>
        <dbReference type="EMBL" id="EGU75987.1"/>
    </source>
</evidence>
<sequence length="50" mass="5475">MAFLTFLMSHMALIISIVNLGPLMETLGYPSNWVIVAQGKDLLLKANNAI</sequence>
<organism evidence="2">
    <name type="scientific">Fusarium oxysporum (strain Fo5176)</name>
    <name type="common">Fusarium vascular wilt</name>
    <dbReference type="NCBI Taxonomy" id="660025"/>
    <lineage>
        <taxon>Eukaryota</taxon>
        <taxon>Fungi</taxon>
        <taxon>Dikarya</taxon>
        <taxon>Ascomycota</taxon>
        <taxon>Pezizomycotina</taxon>
        <taxon>Sordariomycetes</taxon>
        <taxon>Hypocreomycetidae</taxon>
        <taxon>Hypocreales</taxon>
        <taxon>Nectriaceae</taxon>
        <taxon>Fusarium</taxon>
        <taxon>Fusarium oxysporum species complex</taxon>
    </lineage>
</organism>
<evidence type="ECO:0000256" key="1">
    <source>
        <dbReference type="SAM" id="SignalP"/>
    </source>
</evidence>
<dbReference type="AlphaFoldDB" id="F9G4B4"/>
<accession>F9G4B4</accession>
<gene>
    <name evidence="2" type="ORF">FOXB_13496</name>
</gene>
<feature type="chain" id="PRO_5003390472" evidence="1">
    <location>
        <begin position="29"/>
        <end position="50"/>
    </location>
</feature>
<keyword evidence="1" id="KW-0732">Signal</keyword>
<name>F9G4B4_FUSOF</name>
<comment type="caution">
    <text evidence="2">The sequence shown here is derived from an EMBL/GenBank/DDBJ whole genome shotgun (WGS) entry which is preliminary data.</text>
</comment>
<proteinExistence type="predicted"/>
<protein>
    <submittedName>
        <fullName evidence="2">Uncharacterized protein</fullName>
    </submittedName>
</protein>
<reference evidence="2" key="1">
    <citation type="journal article" date="2012" name="Mol. Plant Microbe Interact.">
        <title>A highly conserved effector in Fusarium oxysporum is required for full virulence on Arabidopsis.</title>
        <authorList>
            <person name="Thatcher L.F."/>
            <person name="Gardiner D.M."/>
            <person name="Kazan K."/>
            <person name="Manners J."/>
        </authorList>
    </citation>
    <scope>NUCLEOTIDE SEQUENCE [LARGE SCALE GENOMIC DNA]</scope>
    <source>
        <strain evidence="2">Fo5176</strain>
    </source>
</reference>